<dbReference type="PIRSF" id="PIRSF006487">
    <property type="entry name" value="GcvT"/>
    <property type="match status" value="1"/>
</dbReference>
<keyword evidence="8" id="KW-1185">Reference proteome</keyword>
<dbReference type="Proteomes" id="UP000011543">
    <property type="component" value="Unassembled WGS sequence"/>
</dbReference>
<dbReference type="KEGG" id="nmg:Nmag_1501"/>
<accession>D3STR0</accession>
<dbReference type="InterPro" id="IPR013977">
    <property type="entry name" value="GcvT_C"/>
</dbReference>
<sequence length="384" mass="41231">MSVISSIHEDHGATFGERAGRTIVEHYGRPERTHRAVRNGVGLIELAYGVITVTGEDRRDYVDNVVSNHVPETDGQGCYALVLGPQGRIEVELYIYNAGERILLFTPPGEAKELAADWSEKVFIQDVEIDVATDEFAIFGIHGPQATEKVASVLNGAASPDERYSFVRGTMGDAGVSVIRTDALTGEETYEVICGIDDVEAVYDVLLNQGLNAAPFGYRTRDSLALESGSALFETELEGTVPNVLGLTTALDFEKGCYVGQEVVSRVENRGQPSRRLIGLTIEVDAASEPEAEAEPESHTDADAAELVPNPGAAVFDGDASVGEISRAGLSPLLETPIALALLEYDHEGESFTVRVGGEEVPATRTELPFVEGSDVSDRLPDYS</sequence>
<dbReference type="Pfam" id="PF08669">
    <property type="entry name" value="GCV_T_C"/>
    <property type="match status" value="1"/>
</dbReference>
<evidence type="ECO:0000256" key="3">
    <source>
        <dbReference type="SAM" id="MobiDB-lite"/>
    </source>
</evidence>
<dbReference type="InterPro" id="IPR027266">
    <property type="entry name" value="TrmE/GcvT-like"/>
</dbReference>
<dbReference type="Gene3D" id="3.30.1360.120">
    <property type="entry name" value="Probable tRNA modification gtpase trme, domain 1"/>
    <property type="match status" value="1"/>
</dbReference>
<reference evidence="7 9" key="3">
    <citation type="journal article" date="2014" name="PLoS Genet.">
        <title>Phylogenetically driven sequencing of extremely halophilic archaea reveals strategies for static and dynamic osmo-response.</title>
        <authorList>
            <person name="Becker E.A."/>
            <person name="Seitzer P.M."/>
            <person name="Tritt A."/>
            <person name="Larsen D."/>
            <person name="Krusor M."/>
            <person name="Yao A.I."/>
            <person name="Wu D."/>
            <person name="Madern D."/>
            <person name="Eisen J.A."/>
            <person name="Darling A.E."/>
            <person name="Facciotti M.T."/>
        </authorList>
    </citation>
    <scope>NUCLEOTIDE SEQUENCE [LARGE SCALE GENOMIC DNA]</scope>
    <source>
        <strain evidence="9">ATCC 43099 / DSM 3394 / CCM 3739 / CIP 104546 / IAM 13178 / JCM 8861 / NBRC 102185 / NCIMB 2190 / MS3</strain>
        <strain evidence="7">MS-3</strain>
    </source>
</reference>
<name>D3STR0_NATMM</name>
<evidence type="ECO:0000259" key="5">
    <source>
        <dbReference type="Pfam" id="PF08669"/>
    </source>
</evidence>
<dbReference type="HOGENOM" id="CLU_007884_6_3_2"/>
<dbReference type="AlphaFoldDB" id="D3STR0"/>
<dbReference type="InterPro" id="IPR028896">
    <property type="entry name" value="GcvT/YgfZ/DmdA"/>
</dbReference>
<dbReference type="Proteomes" id="UP000001879">
    <property type="component" value="Chromosome"/>
</dbReference>
<dbReference type="PANTHER" id="PTHR43757">
    <property type="entry name" value="AMINOMETHYLTRANSFERASE"/>
    <property type="match status" value="1"/>
</dbReference>
<dbReference type="SUPFAM" id="SSF101790">
    <property type="entry name" value="Aminomethyltransferase beta-barrel domain"/>
    <property type="match status" value="1"/>
</dbReference>
<dbReference type="EMBL" id="CP001932">
    <property type="protein sequence ID" value="ADD05077.1"/>
    <property type="molecule type" value="Genomic_DNA"/>
</dbReference>
<proteinExistence type="predicted"/>
<reference evidence="8" key="1">
    <citation type="submission" date="2010-02" db="EMBL/GenBank/DDBJ databases">
        <title>Complete sequence of chromosome of Natrialba magadii ATCC 43099.</title>
        <authorList>
            <consortium name="US DOE Joint Genome Institute"/>
            <person name="Lucas S."/>
            <person name="Copeland A."/>
            <person name="Lapidus A."/>
            <person name="Cheng J.-F."/>
            <person name="Bruce D."/>
            <person name="Goodwin L."/>
            <person name="Pitluck S."/>
            <person name="Davenport K."/>
            <person name="Saunders E."/>
            <person name="Detter J.C."/>
            <person name="Han C."/>
            <person name="Tapia R."/>
            <person name="Land M."/>
            <person name="Hauser L."/>
            <person name="Kyrpides N."/>
            <person name="Mikhailova N."/>
            <person name="De Castro R.E."/>
            <person name="Maupin-Furlow J.A."/>
            <person name="Woyke T."/>
        </authorList>
    </citation>
    <scope>NUCLEOTIDE SEQUENCE [LARGE SCALE GENOMIC DNA]</scope>
    <source>
        <strain evidence="8">ATCC 43099 / DSM 3394 / CCM 3739 / CIP 104546 / IAM 13178 / JCM 8861 / NBRC 102185 / NCIMB 2190 / MS3</strain>
    </source>
</reference>
<keyword evidence="1" id="KW-0809">Transit peptide</keyword>
<feature type="domain" description="GCVT N-terminal" evidence="4">
    <location>
        <begin position="6"/>
        <end position="255"/>
    </location>
</feature>
<evidence type="ECO:0000313" key="7">
    <source>
        <dbReference type="EMBL" id="ELY23312.1"/>
    </source>
</evidence>
<evidence type="ECO:0000256" key="2">
    <source>
        <dbReference type="PIRSR" id="PIRSR006487-1"/>
    </source>
</evidence>
<dbReference type="Pfam" id="PF01571">
    <property type="entry name" value="GCV_T"/>
    <property type="match status" value="1"/>
</dbReference>
<dbReference type="InterPro" id="IPR006222">
    <property type="entry name" value="GCVT_N"/>
</dbReference>
<evidence type="ECO:0000259" key="4">
    <source>
        <dbReference type="Pfam" id="PF01571"/>
    </source>
</evidence>
<feature type="binding site" evidence="2">
    <location>
        <position position="191"/>
    </location>
    <ligand>
        <name>substrate</name>
    </ligand>
</feature>
<dbReference type="InterPro" id="IPR029043">
    <property type="entry name" value="GcvT/YgfZ_C"/>
</dbReference>
<dbReference type="EMBL" id="AOHS01000062">
    <property type="protein sequence ID" value="ELY23312.1"/>
    <property type="molecule type" value="Genomic_DNA"/>
</dbReference>
<dbReference type="InterPro" id="IPR017703">
    <property type="entry name" value="YgfZ/GCV_T_CS"/>
</dbReference>
<evidence type="ECO:0000313" key="6">
    <source>
        <dbReference type="EMBL" id="ADD05077.1"/>
    </source>
</evidence>
<gene>
    <name evidence="6" type="ordered locus">Nmag_1501</name>
    <name evidence="7" type="ORF">C500_20031</name>
</gene>
<dbReference type="STRING" id="547559.Nmag_1501"/>
<feature type="domain" description="Aminomethyltransferase C-terminal" evidence="5">
    <location>
        <begin position="303"/>
        <end position="371"/>
    </location>
</feature>
<dbReference type="SUPFAM" id="SSF103025">
    <property type="entry name" value="Folate-binding domain"/>
    <property type="match status" value="1"/>
</dbReference>
<dbReference type="eggNOG" id="arCOG00757">
    <property type="taxonomic scope" value="Archaea"/>
</dbReference>
<dbReference type="PANTHER" id="PTHR43757:SF2">
    <property type="entry name" value="AMINOMETHYLTRANSFERASE, MITOCHONDRIAL"/>
    <property type="match status" value="1"/>
</dbReference>
<dbReference type="OrthoDB" id="299960at2157"/>
<evidence type="ECO:0000313" key="9">
    <source>
        <dbReference type="Proteomes" id="UP000011543"/>
    </source>
</evidence>
<dbReference type="PaxDb" id="547559-Nmag_1501"/>
<dbReference type="RefSeq" id="WP_004217318.1">
    <property type="nucleotide sequence ID" value="NC_013922.1"/>
</dbReference>
<evidence type="ECO:0000256" key="1">
    <source>
        <dbReference type="ARBA" id="ARBA00022946"/>
    </source>
</evidence>
<dbReference type="PATRIC" id="fig|547559.17.peg.3955"/>
<feature type="region of interest" description="Disordered" evidence="3">
    <location>
        <begin position="364"/>
        <end position="384"/>
    </location>
</feature>
<protein>
    <submittedName>
        <fullName evidence="7">Folate-binding protein YgfZ</fullName>
    </submittedName>
    <submittedName>
        <fullName evidence="6">Homolog to glycine cleavage system protein T</fullName>
    </submittedName>
</protein>
<reference evidence="6" key="4">
    <citation type="submission" date="2016-09" db="EMBL/GenBank/DDBJ databases">
        <authorList>
            <person name="Pfeiffer F."/>
        </authorList>
    </citation>
    <scope>NUCLEOTIDE SEQUENCE</scope>
    <source>
        <strain evidence="6">ATCC 43099</strain>
    </source>
</reference>
<evidence type="ECO:0000313" key="8">
    <source>
        <dbReference type="Proteomes" id="UP000001879"/>
    </source>
</evidence>
<dbReference type="NCBIfam" id="TIGR03317">
    <property type="entry name" value="ygfZ_signature"/>
    <property type="match status" value="1"/>
</dbReference>
<organism evidence="6 8">
    <name type="scientific">Natrialba magadii (strain ATCC 43099 / DSM 3394 / CCM 3739 / CIP 104546 / IAM 13178 / JCM 8861 / NBRC 102185 / NCIMB 2190 / MS3)</name>
    <name type="common">Natronobacterium magadii</name>
    <dbReference type="NCBI Taxonomy" id="547559"/>
    <lineage>
        <taxon>Archaea</taxon>
        <taxon>Methanobacteriati</taxon>
        <taxon>Methanobacteriota</taxon>
        <taxon>Stenosarchaea group</taxon>
        <taxon>Halobacteria</taxon>
        <taxon>Halobacteriales</taxon>
        <taxon>Natrialbaceae</taxon>
        <taxon>Natrialba</taxon>
    </lineage>
</organism>
<dbReference type="GeneID" id="8824335"/>
<reference evidence="6 8" key="2">
    <citation type="journal article" date="2012" name="BMC Genomics">
        <title>A comparative genomics perspective on the genetic content of the alkaliphilic haloarchaeon Natrialba magadii ATCC 43099T.</title>
        <authorList>
            <person name="Siddaramappa S."/>
            <person name="Challacombe J.F."/>
            <person name="Decastro R.E."/>
            <person name="Pfeiffer F."/>
            <person name="Sastre D.E."/>
            <person name="Gimenez M.I."/>
            <person name="Paggi R.A."/>
            <person name="Detter J.C."/>
            <person name="Davenport K.W."/>
            <person name="Goodwin L.A."/>
            <person name="Kyrpides N."/>
            <person name="Tapia R."/>
            <person name="Pitluck S."/>
            <person name="Lucas S."/>
            <person name="Woyke T."/>
            <person name="Maupin-Furlow J.A."/>
        </authorList>
    </citation>
    <scope>NUCLEOTIDE SEQUENCE [LARGE SCALE GENOMIC DNA]</scope>
    <source>
        <strain evidence="6">ATCC 43099</strain>
        <strain evidence="8">ATCC 43099 / DSM 3394 / CCM 3739 / CIP 104546 / IAM 13178 / JCM 8861 / NBRC 102185 / NCIMB 2190 / MS3</strain>
    </source>
</reference>